<dbReference type="GO" id="GO:0007018">
    <property type="term" value="P:microtubule-based movement"/>
    <property type="evidence" value="ECO:0007669"/>
    <property type="project" value="InterPro"/>
</dbReference>
<evidence type="ECO:0000256" key="7">
    <source>
        <dbReference type="ARBA" id="ARBA00023017"/>
    </source>
</evidence>
<reference evidence="11" key="1">
    <citation type="submission" date="2023-03" db="EMBL/GenBank/DDBJ databases">
        <title>Complete genome of Cladonia borealis.</title>
        <authorList>
            <person name="Park H."/>
        </authorList>
    </citation>
    <scope>NUCLEOTIDE SEQUENCE</scope>
    <source>
        <strain evidence="11">ANT050790</strain>
    </source>
</reference>
<evidence type="ECO:0000256" key="3">
    <source>
        <dbReference type="ARBA" id="ARBA00022490"/>
    </source>
</evidence>
<dbReference type="GO" id="GO:0005874">
    <property type="term" value="C:microtubule"/>
    <property type="evidence" value="ECO:0007669"/>
    <property type="project" value="UniProtKB-KW"/>
</dbReference>
<keyword evidence="8" id="KW-0505">Motor protein</keyword>
<accession>A0AA39R1N1</accession>
<dbReference type="Pfam" id="PF05783">
    <property type="entry name" value="DLIC"/>
    <property type="match status" value="1"/>
</dbReference>
<evidence type="ECO:0000256" key="10">
    <source>
        <dbReference type="SAM" id="MobiDB-lite"/>
    </source>
</evidence>
<name>A0AA39R1N1_9LECA</name>
<evidence type="ECO:0000256" key="6">
    <source>
        <dbReference type="ARBA" id="ARBA00022840"/>
    </source>
</evidence>
<dbReference type="InterPro" id="IPR022780">
    <property type="entry name" value="Dynein_light_int_chain"/>
</dbReference>
<evidence type="ECO:0008006" key="13">
    <source>
        <dbReference type="Google" id="ProtNLM"/>
    </source>
</evidence>
<gene>
    <name evidence="11" type="ORF">JMJ35_004248</name>
</gene>
<evidence type="ECO:0000256" key="5">
    <source>
        <dbReference type="ARBA" id="ARBA00022741"/>
    </source>
</evidence>
<evidence type="ECO:0000256" key="8">
    <source>
        <dbReference type="ARBA" id="ARBA00023175"/>
    </source>
</evidence>
<feature type="region of interest" description="Disordered" evidence="10">
    <location>
        <begin position="494"/>
        <end position="525"/>
    </location>
</feature>
<comment type="caution">
    <text evidence="11">The sequence shown here is derived from an EMBL/GenBank/DDBJ whole genome shotgun (WGS) entry which is preliminary data.</text>
</comment>
<dbReference type="GO" id="GO:0005524">
    <property type="term" value="F:ATP binding"/>
    <property type="evidence" value="ECO:0007669"/>
    <property type="project" value="UniProtKB-KW"/>
</dbReference>
<comment type="subcellular location">
    <subcellularLocation>
        <location evidence="1">Cytoplasm</location>
        <location evidence="1">Cytoskeleton</location>
    </subcellularLocation>
</comment>
<dbReference type="GO" id="GO:0000226">
    <property type="term" value="P:microtubule cytoskeleton organization"/>
    <property type="evidence" value="ECO:0007669"/>
    <property type="project" value="TreeGrafter"/>
</dbReference>
<keyword evidence="9" id="KW-0206">Cytoskeleton</keyword>
<dbReference type="PANTHER" id="PTHR12688">
    <property type="entry name" value="DYNEIN LIGHT INTERMEDIATE CHAIN"/>
    <property type="match status" value="1"/>
</dbReference>
<proteinExistence type="predicted"/>
<dbReference type="PANTHER" id="PTHR12688:SF0">
    <property type="entry name" value="DYNEIN LIGHT INTERMEDIATE CHAIN"/>
    <property type="match status" value="1"/>
</dbReference>
<keyword evidence="2" id="KW-0813">Transport</keyword>
<evidence type="ECO:0000313" key="12">
    <source>
        <dbReference type="Proteomes" id="UP001166286"/>
    </source>
</evidence>
<dbReference type="EMBL" id="JAFEKC020000008">
    <property type="protein sequence ID" value="KAK0513262.1"/>
    <property type="molecule type" value="Genomic_DNA"/>
</dbReference>
<dbReference type="AlphaFoldDB" id="A0AA39R1N1"/>
<dbReference type="Proteomes" id="UP001166286">
    <property type="component" value="Unassembled WGS sequence"/>
</dbReference>
<dbReference type="GO" id="GO:0035974">
    <property type="term" value="C:meiotic spindle pole body"/>
    <property type="evidence" value="ECO:0007669"/>
    <property type="project" value="TreeGrafter"/>
</dbReference>
<evidence type="ECO:0000313" key="11">
    <source>
        <dbReference type="EMBL" id="KAK0513262.1"/>
    </source>
</evidence>
<organism evidence="11 12">
    <name type="scientific">Cladonia borealis</name>
    <dbReference type="NCBI Taxonomy" id="184061"/>
    <lineage>
        <taxon>Eukaryota</taxon>
        <taxon>Fungi</taxon>
        <taxon>Dikarya</taxon>
        <taxon>Ascomycota</taxon>
        <taxon>Pezizomycotina</taxon>
        <taxon>Lecanoromycetes</taxon>
        <taxon>OSLEUM clade</taxon>
        <taxon>Lecanoromycetidae</taxon>
        <taxon>Lecanorales</taxon>
        <taxon>Lecanorineae</taxon>
        <taxon>Cladoniaceae</taxon>
        <taxon>Cladonia</taxon>
    </lineage>
</organism>
<evidence type="ECO:0000256" key="9">
    <source>
        <dbReference type="ARBA" id="ARBA00023212"/>
    </source>
</evidence>
<evidence type="ECO:0000256" key="1">
    <source>
        <dbReference type="ARBA" id="ARBA00004245"/>
    </source>
</evidence>
<evidence type="ECO:0000256" key="4">
    <source>
        <dbReference type="ARBA" id="ARBA00022701"/>
    </source>
</evidence>
<dbReference type="InterPro" id="IPR008467">
    <property type="entry name" value="Dynein1_light_intermed_chain"/>
</dbReference>
<protein>
    <recommendedName>
        <fullName evidence="13">Dynein light intermediate chain</fullName>
    </recommendedName>
</protein>
<dbReference type="GO" id="GO:0005868">
    <property type="term" value="C:cytoplasmic dynein complex"/>
    <property type="evidence" value="ECO:0007669"/>
    <property type="project" value="InterPro"/>
</dbReference>
<keyword evidence="5" id="KW-0547">Nucleotide-binding</keyword>
<keyword evidence="4" id="KW-0493">Microtubule</keyword>
<feature type="region of interest" description="Disordered" evidence="10">
    <location>
        <begin position="332"/>
        <end position="391"/>
    </location>
</feature>
<keyword evidence="6" id="KW-0067">ATP-binding</keyword>
<keyword evidence="7" id="KW-0243">Dynein</keyword>
<keyword evidence="12" id="KW-1185">Reference proteome</keyword>
<feature type="region of interest" description="Disordered" evidence="10">
    <location>
        <begin position="1"/>
        <end position="32"/>
    </location>
</feature>
<keyword evidence="3" id="KW-0963">Cytoplasm</keyword>
<evidence type="ECO:0000256" key="2">
    <source>
        <dbReference type="ARBA" id="ARBA00022448"/>
    </source>
</evidence>
<sequence>MSRQSNFRGPIPANGNSNERPQSKADEKGMWSSMLDSVASGKKLPEKNIIVLGGSPETQKEFLETLASDAPKRPQDRHRRKPVVANEFALGYTYQDVLDADHEDILARLSIYLLSEPEPSFAPLLKPLFTPQSIPETLLVMLLDWNEPWLWVRQLRDWITLLRDIRSSLDNASNEIMDDVMKEWQQRKRGVSTYDTGGSGAGSEGNVTLPLSQGEWDEPLGLPICVVCHNADKIDSLEVEQSWKEEEFDFVLQFLRTILMKHGASLIYTSNSVPNSLPILLHSTLGIHSLLRKQALKHNVIDRDKVLVPPNWDSWGKIRVLREGFDVEATSSGWSKDIQERSATNSTDQPPSPEGAVLPLYESTISDPRKSKSTNPLDTEPKIEIPSRPTQDFLISQLETITRLQAEDDRAAAASKNPSTNKQHDERVNEHIGPVQVNMGGIQVDADDIVRKLKNREREAVTRTPEVEVPSVAVAKSPEDAKAQNEALNSFFAGLMKRGTSGSPRGTPGREGKSASGKDSPSKKG</sequence>
<dbReference type="GO" id="GO:0045504">
    <property type="term" value="F:dynein heavy chain binding"/>
    <property type="evidence" value="ECO:0007669"/>
    <property type="project" value="TreeGrafter"/>
</dbReference>